<organism evidence="3 4">
    <name type="scientific">Actinoplanes auranticolor</name>
    <dbReference type="NCBI Taxonomy" id="47988"/>
    <lineage>
        <taxon>Bacteria</taxon>
        <taxon>Bacillati</taxon>
        <taxon>Actinomycetota</taxon>
        <taxon>Actinomycetes</taxon>
        <taxon>Micromonosporales</taxon>
        <taxon>Micromonosporaceae</taxon>
        <taxon>Actinoplanes</taxon>
    </lineage>
</organism>
<gene>
    <name evidence="3" type="ORF">Aau02nite_61390</name>
</gene>
<dbReference type="SUPFAM" id="SSF47413">
    <property type="entry name" value="lambda repressor-like DNA-binding domains"/>
    <property type="match status" value="1"/>
</dbReference>
<name>A0A919VZC9_9ACTN</name>
<evidence type="ECO:0000313" key="4">
    <source>
        <dbReference type="Proteomes" id="UP000681340"/>
    </source>
</evidence>
<feature type="compositionally biased region" description="Basic and acidic residues" evidence="1">
    <location>
        <begin position="1"/>
        <end position="18"/>
    </location>
</feature>
<evidence type="ECO:0000259" key="2">
    <source>
        <dbReference type="PROSITE" id="PS50943"/>
    </source>
</evidence>
<dbReference type="AlphaFoldDB" id="A0A919VZC9"/>
<dbReference type="GO" id="GO:0003677">
    <property type="term" value="F:DNA binding"/>
    <property type="evidence" value="ECO:0007669"/>
    <property type="project" value="InterPro"/>
</dbReference>
<dbReference type="EMBL" id="BOQL01000051">
    <property type="protein sequence ID" value="GIM74518.1"/>
    <property type="molecule type" value="Genomic_DNA"/>
</dbReference>
<proteinExistence type="predicted"/>
<dbReference type="SMART" id="SM00530">
    <property type="entry name" value="HTH_XRE"/>
    <property type="match status" value="1"/>
</dbReference>
<accession>A0A919VZC9</accession>
<feature type="domain" description="HTH cro/C1-type" evidence="2">
    <location>
        <begin position="50"/>
        <end position="104"/>
    </location>
</feature>
<evidence type="ECO:0000313" key="3">
    <source>
        <dbReference type="EMBL" id="GIM74518.1"/>
    </source>
</evidence>
<protein>
    <recommendedName>
        <fullName evidence="2">HTH cro/C1-type domain-containing protein</fullName>
    </recommendedName>
</protein>
<dbReference type="CDD" id="cd00093">
    <property type="entry name" value="HTH_XRE"/>
    <property type="match status" value="1"/>
</dbReference>
<dbReference type="Proteomes" id="UP000681340">
    <property type="component" value="Unassembled WGS sequence"/>
</dbReference>
<comment type="caution">
    <text evidence="3">The sequence shown here is derived from an EMBL/GenBank/DDBJ whole genome shotgun (WGS) entry which is preliminary data.</text>
</comment>
<dbReference type="InterPro" id="IPR010982">
    <property type="entry name" value="Lambda_DNA-bd_dom_sf"/>
</dbReference>
<feature type="region of interest" description="Disordered" evidence="1">
    <location>
        <begin position="1"/>
        <end position="20"/>
    </location>
</feature>
<sequence>MTIGRSEAKERRMGDTPGHELWPLRAEDIVPEVRWGFEDARVRANLVSALTHLRRQVALTTAELARRSGMPQEAIVEFEAGAADYSVEFVQRLCRCMGVRLTLSLETDMQSSAEGMDSPPAIGRLRWDISPAQTWFRASQPDEQP</sequence>
<dbReference type="Pfam" id="PF13560">
    <property type="entry name" value="HTH_31"/>
    <property type="match status" value="1"/>
</dbReference>
<dbReference type="InterPro" id="IPR001387">
    <property type="entry name" value="Cro/C1-type_HTH"/>
</dbReference>
<dbReference type="PROSITE" id="PS50943">
    <property type="entry name" value="HTH_CROC1"/>
    <property type="match status" value="1"/>
</dbReference>
<evidence type="ECO:0000256" key="1">
    <source>
        <dbReference type="SAM" id="MobiDB-lite"/>
    </source>
</evidence>
<reference evidence="3" key="1">
    <citation type="submission" date="2021-03" db="EMBL/GenBank/DDBJ databases">
        <title>Whole genome shotgun sequence of Actinoplanes auranticolor NBRC 12245.</title>
        <authorList>
            <person name="Komaki H."/>
            <person name="Tamura T."/>
        </authorList>
    </citation>
    <scope>NUCLEOTIDE SEQUENCE</scope>
    <source>
        <strain evidence="3">NBRC 12245</strain>
    </source>
</reference>
<keyword evidence="4" id="KW-1185">Reference proteome</keyword>
<dbReference type="Gene3D" id="1.10.260.40">
    <property type="entry name" value="lambda repressor-like DNA-binding domains"/>
    <property type="match status" value="1"/>
</dbReference>